<evidence type="ECO:0000256" key="2">
    <source>
        <dbReference type="ARBA" id="ARBA00023125"/>
    </source>
</evidence>
<keyword evidence="9" id="KW-1185">Reference proteome</keyword>
<organism evidence="8 9">
    <name type="scientific">Ornithorhynchus anatinus</name>
    <name type="common">Duckbill platypus</name>
    <dbReference type="NCBI Taxonomy" id="9258"/>
    <lineage>
        <taxon>Eukaryota</taxon>
        <taxon>Metazoa</taxon>
        <taxon>Chordata</taxon>
        <taxon>Craniata</taxon>
        <taxon>Vertebrata</taxon>
        <taxon>Euteleostomi</taxon>
        <taxon>Mammalia</taxon>
        <taxon>Monotremata</taxon>
        <taxon>Ornithorhynchidae</taxon>
        <taxon>Ornithorhynchus</taxon>
    </lineage>
</organism>
<dbReference type="Gene3D" id="1.10.150.60">
    <property type="entry name" value="ARID DNA-binding domain"/>
    <property type="match status" value="1"/>
</dbReference>
<comment type="subunit">
    <text evidence="5">Homodimer.</text>
</comment>
<dbReference type="Ensembl" id="ENSOANT00000038822.2">
    <property type="protein sequence ID" value="ENSOANP00000030544.1"/>
    <property type="gene ID" value="ENSOANG00000031133.2"/>
</dbReference>
<evidence type="ECO:0000313" key="9">
    <source>
        <dbReference type="Proteomes" id="UP000002279"/>
    </source>
</evidence>
<dbReference type="InterPro" id="IPR045147">
    <property type="entry name" value="ARI3A/B/C"/>
</dbReference>
<name>K7EAI7_ORNAN</name>
<reference evidence="8" key="3">
    <citation type="submission" date="2025-09" db="UniProtKB">
        <authorList>
            <consortium name="Ensembl"/>
        </authorList>
    </citation>
    <scope>IDENTIFICATION</scope>
    <source>
        <strain evidence="8">Glennie</strain>
    </source>
</reference>
<dbReference type="OrthoDB" id="10068428at2759"/>
<dbReference type="STRING" id="9258.ENSOANP00000030544"/>
<dbReference type="SUPFAM" id="SSF46774">
    <property type="entry name" value="ARID-like"/>
    <property type="match status" value="1"/>
</dbReference>
<comment type="function">
    <text evidence="5">Transcription factor.</text>
</comment>
<proteinExistence type="predicted"/>
<dbReference type="SMART" id="SM01014">
    <property type="entry name" value="ARID"/>
    <property type="match status" value="1"/>
</dbReference>
<dbReference type="GeneTree" id="ENSGT00940000160899"/>
<reference evidence="8" key="2">
    <citation type="submission" date="2025-08" db="UniProtKB">
        <authorList>
            <consortium name="Ensembl"/>
        </authorList>
    </citation>
    <scope>IDENTIFICATION</scope>
    <source>
        <strain evidence="8">Glennie</strain>
    </source>
</reference>
<dbReference type="Pfam" id="PF01388">
    <property type="entry name" value="ARID"/>
    <property type="match status" value="1"/>
</dbReference>
<protein>
    <recommendedName>
        <fullName evidence="5">AT-rich interactive domain-containing protein 3</fullName>
        <shortName evidence="5">ARID domain-containing protein</shortName>
    </recommendedName>
</protein>
<evidence type="ECO:0000256" key="4">
    <source>
        <dbReference type="ARBA" id="ARBA00023242"/>
    </source>
</evidence>
<feature type="region of interest" description="Disordered" evidence="6">
    <location>
        <begin position="297"/>
        <end position="328"/>
    </location>
</feature>
<dbReference type="GeneID" id="103166906"/>
<dbReference type="GO" id="GO:0003677">
    <property type="term" value="F:DNA binding"/>
    <property type="evidence" value="ECO:0000318"/>
    <property type="project" value="GO_Central"/>
</dbReference>
<evidence type="ECO:0000259" key="7">
    <source>
        <dbReference type="PROSITE" id="PS51011"/>
    </source>
</evidence>
<dbReference type="PROSITE" id="PS51011">
    <property type="entry name" value="ARID"/>
    <property type="match status" value="1"/>
</dbReference>
<comment type="subcellular location">
    <subcellularLocation>
        <location evidence="5">Nucleus</location>
    </subcellularLocation>
</comment>
<dbReference type="InParanoid" id="K7EAI7"/>
<keyword evidence="4 5" id="KW-0539">Nucleus</keyword>
<evidence type="ECO:0000256" key="6">
    <source>
        <dbReference type="SAM" id="MobiDB-lite"/>
    </source>
</evidence>
<evidence type="ECO:0000256" key="3">
    <source>
        <dbReference type="ARBA" id="ARBA00023163"/>
    </source>
</evidence>
<dbReference type="PANTHER" id="PTHR15348">
    <property type="entry name" value="AT-RICH INTERACTIVE DOMAIN-CONTAINING PROTEIN ARID DOMAIN- CONTAINING PROTEIN DEAD RINGER PROTEIN B-CELL REGULATOR OF IGH TRANSCRIPTION BRIGHT"/>
    <property type="match status" value="1"/>
</dbReference>
<dbReference type="KEGG" id="oaa:103166906"/>
<dbReference type="Proteomes" id="UP000002279">
    <property type="component" value="Chromosome 10"/>
</dbReference>
<gene>
    <name evidence="8" type="primary">LOC103166906</name>
</gene>
<reference evidence="8 9" key="1">
    <citation type="journal article" date="2008" name="Nature">
        <title>Genome analysis of the platypus reveals unique signatures of evolution.</title>
        <authorList>
            <person name="Warren W.C."/>
            <person name="Hillier L.W."/>
            <person name="Marshall Graves J.A."/>
            <person name="Birney E."/>
            <person name="Ponting C.P."/>
            <person name="Grutzner F."/>
            <person name="Belov K."/>
            <person name="Miller W."/>
            <person name="Clarke L."/>
            <person name="Chinwalla A.T."/>
            <person name="Yang S.P."/>
            <person name="Heger A."/>
            <person name="Locke D.P."/>
            <person name="Miethke P."/>
            <person name="Waters P.D."/>
            <person name="Veyrunes F."/>
            <person name="Fulton L."/>
            <person name="Fulton B."/>
            <person name="Graves T."/>
            <person name="Wallis J."/>
            <person name="Puente X.S."/>
            <person name="Lopez-Otin C."/>
            <person name="Ordonez G.R."/>
            <person name="Eichler E.E."/>
            <person name="Chen L."/>
            <person name="Cheng Z."/>
            <person name="Deakin J.E."/>
            <person name="Alsop A."/>
            <person name="Thompson K."/>
            <person name="Kirby P."/>
            <person name="Papenfuss A.T."/>
            <person name="Wakefield M.J."/>
            <person name="Olender T."/>
            <person name="Lancet D."/>
            <person name="Huttley G.A."/>
            <person name="Smit A.F."/>
            <person name="Pask A."/>
            <person name="Temple-Smith P."/>
            <person name="Batzer M.A."/>
            <person name="Walker J.A."/>
            <person name="Konkel M.K."/>
            <person name="Harris R.S."/>
            <person name="Whittington C.M."/>
            <person name="Wong E.S."/>
            <person name="Gemmell N.J."/>
            <person name="Buschiazzo E."/>
            <person name="Vargas Jentzsch I.M."/>
            <person name="Merkel A."/>
            <person name="Schmitz J."/>
            <person name="Zemann A."/>
            <person name="Churakov G."/>
            <person name="Kriegs J.O."/>
            <person name="Brosius J."/>
            <person name="Murchison E.P."/>
            <person name="Sachidanandam R."/>
            <person name="Smith C."/>
            <person name="Hannon G.J."/>
            <person name="Tsend-Ayush E."/>
            <person name="McMillan D."/>
            <person name="Attenborough R."/>
            <person name="Rens W."/>
            <person name="Ferguson-Smith M."/>
            <person name="Lefevre C.M."/>
            <person name="Sharp J.A."/>
            <person name="Nicholas K.R."/>
            <person name="Ray D.A."/>
            <person name="Kube M."/>
            <person name="Reinhardt R."/>
            <person name="Pringle T.H."/>
            <person name="Taylor J."/>
            <person name="Jones R.C."/>
            <person name="Nixon B."/>
            <person name="Dacheux J.L."/>
            <person name="Niwa H."/>
            <person name="Sekita Y."/>
            <person name="Huang X."/>
            <person name="Stark A."/>
            <person name="Kheradpour P."/>
            <person name="Kellis M."/>
            <person name="Flicek P."/>
            <person name="Chen Y."/>
            <person name="Webber C."/>
            <person name="Hardison R."/>
            <person name="Nelson J."/>
            <person name="Hallsworth-Pepin K."/>
            <person name="Delehaunty K."/>
            <person name="Markovic C."/>
            <person name="Minx P."/>
            <person name="Feng Y."/>
            <person name="Kremitzki C."/>
            <person name="Mitreva M."/>
            <person name="Glasscock J."/>
            <person name="Wylie T."/>
            <person name="Wohldmann P."/>
            <person name="Thiru P."/>
            <person name="Nhan M.N."/>
            <person name="Pohl C.S."/>
            <person name="Smith S.M."/>
            <person name="Hou S."/>
            <person name="Nefedov M."/>
            <person name="de Jong P.J."/>
            <person name="Renfree M.B."/>
            <person name="Mardis E.R."/>
            <person name="Wilson R.K."/>
        </authorList>
    </citation>
    <scope>NUCLEOTIDE SEQUENCE [LARGE SCALE GENOMIC DNA]</scope>
    <source>
        <strain evidence="8 9">Glennie</strain>
    </source>
</reference>
<sequence>MQAPPCCLSDEEELEKLQIKGLAALKAAVAELNGTPSKSTCNTNNGELKKDINKNNEHCENQKINQGFGSSEAMRVSRKQRPCYKQLQREIQRLAGEQEFPQTQSQHQGLSESYIQSQDPDAQVCVSKVMQLYKIDNNPKRKEFLDDLLNLLKKHGTPIKRTPIMANKVLDLHKLYELVAERGGLREVQKNKLWPEIAKILTLENSVRSPTSKLRMKYIKYLSLYEYENRSRRILETPHTIKEGGEGERWVPKQIPGARLFGKHFSPDTSSETERKKNDVSWSLSPILAHLHQPETDQAQMAAQGPSPLAGTAAASQSPNGQKRGEKRFTEAIVEKDKRKKLMNMATELTECKCTRHIDGILDIESTDNFLIALECKGITYKGLLYRQ</sequence>
<dbReference type="HOGENOM" id="CLU_711639_0_0_1"/>
<dbReference type="Bgee" id="ENSOANG00000031133">
    <property type="expression patterns" value="Expressed in testis"/>
</dbReference>
<accession>K7EAI7</accession>
<dbReference type="AlphaFoldDB" id="K7EAI7"/>
<dbReference type="SMART" id="SM00501">
    <property type="entry name" value="BRIGHT"/>
    <property type="match status" value="1"/>
</dbReference>
<dbReference type="GO" id="GO:0006357">
    <property type="term" value="P:regulation of transcription by RNA polymerase II"/>
    <property type="evidence" value="ECO:0000318"/>
    <property type="project" value="GO_Central"/>
</dbReference>
<dbReference type="InterPro" id="IPR001606">
    <property type="entry name" value="ARID_dom"/>
</dbReference>
<dbReference type="GO" id="GO:0005634">
    <property type="term" value="C:nucleus"/>
    <property type="evidence" value="ECO:0000318"/>
    <property type="project" value="GO_Central"/>
</dbReference>
<dbReference type="PANTHER" id="PTHR15348:SF2">
    <property type="entry name" value="AT-RICH INTERACTIVE DOMAIN-CONTAINING PROTEIN 3C"/>
    <property type="match status" value="1"/>
</dbReference>
<dbReference type="RefSeq" id="XP_007658215.1">
    <property type="nucleotide sequence ID" value="XM_007660025.2"/>
</dbReference>
<keyword evidence="2 5" id="KW-0238">DNA-binding</keyword>
<keyword evidence="3" id="KW-0804">Transcription</keyword>
<dbReference type="eggNOG" id="KOG2744">
    <property type="taxonomic scope" value="Eukaryota"/>
</dbReference>
<keyword evidence="1 5" id="KW-0805">Transcription regulation</keyword>
<feature type="domain" description="ARID" evidence="7">
    <location>
        <begin position="138"/>
        <end position="230"/>
    </location>
</feature>
<evidence type="ECO:0000256" key="5">
    <source>
        <dbReference type="RuleBase" id="RU369100"/>
    </source>
</evidence>
<dbReference type="OMA" id="LIALECK"/>
<evidence type="ECO:0000313" key="8">
    <source>
        <dbReference type="Ensembl" id="ENSOANP00000030544.1"/>
    </source>
</evidence>
<evidence type="ECO:0000256" key="1">
    <source>
        <dbReference type="ARBA" id="ARBA00023015"/>
    </source>
</evidence>
<dbReference type="InterPro" id="IPR036431">
    <property type="entry name" value="ARID_dom_sf"/>
</dbReference>